<feature type="domain" description="SigF-like NTF2-like" evidence="3">
    <location>
        <begin position="1"/>
        <end position="124"/>
    </location>
</feature>
<dbReference type="EMBL" id="JAULSR010000001">
    <property type="protein sequence ID" value="KAK0636943.1"/>
    <property type="molecule type" value="Genomic_DNA"/>
</dbReference>
<evidence type="ECO:0000256" key="1">
    <source>
        <dbReference type="SAM" id="MobiDB-lite"/>
    </source>
</evidence>
<dbReference type="AlphaFoldDB" id="A0AA39XMU1"/>
<keyword evidence="2" id="KW-0812">Transmembrane</keyword>
<evidence type="ECO:0000256" key="2">
    <source>
        <dbReference type="SAM" id="Phobius"/>
    </source>
</evidence>
<evidence type="ECO:0000259" key="3">
    <source>
        <dbReference type="Pfam" id="PF24840"/>
    </source>
</evidence>
<gene>
    <name evidence="4" type="ORF">B0T17DRAFT_520324</name>
</gene>
<accession>A0AA39XMU1</accession>
<evidence type="ECO:0000313" key="4">
    <source>
        <dbReference type="EMBL" id="KAK0636943.1"/>
    </source>
</evidence>
<dbReference type="PANTHER" id="PTHR35393:SF1">
    <property type="entry name" value="SNOAL-LIKE DOMAIN-CONTAINING PROTEIN"/>
    <property type="match status" value="1"/>
</dbReference>
<proteinExistence type="predicted"/>
<comment type="caution">
    <text evidence="4">The sequence shown here is derived from an EMBL/GenBank/DDBJ whole genome shotgun (WGS) entry which is preliminary data.</text>
</comment>
<reference evidence="4" key="1">
    <citation type="submission" date="2023-06" db="EMBL/GenBank/DDBJ databases">
        <title>Genome-scale phylogeny and comparative genomics of the fungal order Sordariales.</title>
        <authorList>
            <consortium name="Lawrence Berkeley National Laboratory"/>
            <person name="Hensen N."/>
            <person name="Bonometti L."/>
            <person name="Westerberg I."/>
            <person name="Brannstrom I.O."/>
            <person name="Guillou S."/>
            <person name="Cros-Aarteil S."/>
            <person name="Calhoun S."/>
            <person name="Haridas S."/>
            <person name="Kuo A."/>
            <person name="Mondo S."/>
            <person name="Pangilinan J."/>
            <person name="Riley R."/>
            <person name="LaButti K."/>
            <person name="Andreopoulos B."/>
            <person name="Lipzen A."/>
            <person name="Chen C."/>
            <person name="Yanf M."/>
            <person name="Daum C."/>
            <person name="Ng V."/>
            <person name="Clum A."/>
            <person name="Steindorff A."/>
            <person name="Ohm R."/>
            <person name="Martin F."/>
            <person name="Silar P."/>
            <person name="Natvig D."/>
            <person name="Lalanne C."/>
            <person name="Gautier V."/>
            <person name="Ament-velasquez S.L."/>
            <person name="Kruys A."/>
            <person name="Hutchinson M.I."/>
            <person name="Powell A.J."/>
            <person name="Barry K."/>
            <person name="Miller A.N."/>
            <person name="Grigoriev I.V."/>
            <person name="Debuchy R."/>
            <person name="Gladieux P."/>
            <person name="Thoren M.H."/>
            <person name="Johannesson H."/>
        </authorList>
    </citation>
    <scope>NUCLEOTIDE SEQUENCE</scope>
    <source>
        <strain evidence="4">SMH3391-2</strain>
    </source>
</reference>
<evidence type="ECO:0000313" key="5">
    <source>
        <dbReference type="Proteomes" id="UP001174934"/>
    </source>
</evidence>
<feature type="compositionally biased region" description="Low complexity" evidence="1">
    <location>
        <begin position="188"/>
        <end position="206"/>
    </location>
</feature>
<name>A0AA39XMU1_9PEZI</name>
<feature type="region of interest" description="Disordered" evidence="1">
    <location>
        <begin position="300"/>
        <end position="322"/>
    </location>
</feature>
<dbReference type="Proteomes" id="UP001174934">
    <property type="component" value="Unassembled WGS sequence"/>
</dbReference>
<dbReference type="InterPro" id="IPR057514">
    <property type="entry name" value="NTF2_SigF"/>
</dbReference>
<organism evidence="4 5">
    <name type="scientific">Bombardia bombarda</name>
    <dbReference type="NCBI Taxonomy" id="252184"/>
    <lineage>
        <taxon>Eukaryota</taxon>
        <taxon>Fungi</taxon>
        <taxon>Dikarya</taxon>
        <taxon>Ascomycota</taxon>
        <taxon>Pezizomycotina</taxon>
        <taxon>Sordariomycetes</taxon>
        <taxon>Sordariomycetidae</taxon>
        <taxon>Sordariales</taxon>
        <taxon>Lasiosphaeriaceae</taxon>
        <taxon>Bombardia</taxon>
    </lineage>
</organism>
<keyword evidence="2" id="KW-1133">Transmembrane helix</keyword>
<sequence length="322" mass="34515">MEHPVKDVRGVIRALCQGTPEEQRDAVNRYYLPSASFVHPFCRVPSFEGVKVPLVGELDSRMLLLAVYRWYKILSPKFELEIESTVFDQRAGLLYLTILQTFSIWFIPFHKAPVRLVTVLHLTAPSSQQQASEHNNAKPITNGTVTPNNNNNNNSSSQSATSSDEGFADGDSEPSYAEVASGSAHVPASGESGSSSLAAVAERINGNGSGNGNGTSSLSGSISGGNHSHSHNKYMIKRQEDFYQVNEFLKFLFMAPGALLWSAWQLWSTFFCVVGAVLLGPVARIVGKVGDRAAAATASARARRVGGGGGSNGSAVGRQKVL</sequence>
<feature type="compositionally biased region" description="Low complexity" evidence="1">
    <location>
        <begin position="214"/>
        <end position="227"/>
    </location>
</feature>
<feature type="compositionally biased region" description="Low complexity" evidence="1">
    <location>
        <begin position="141"/>
        <end position="163"/>
    </location>
</feature>
<feature type="compositionally biased region" description="Low complexity" evidence="1">
    <location>
        <begin position="313"/>
        <end position="322"/>
    </location>
</feature>
<feature type="region of interest" description="Disordered" evidence="1">
    <location>
        <begin position="127"/>
        <end position="229"/>
    </location>
</feature>
<protein>
    <recommendedName>
        <fullName evidence="3">SigF-like NTF2-like domain-containing protein</fullName>
    </recommendedName>
</protein>
<keyword evidence="2" id="KW-0472">Membrane</keyword>
<dbReference type="PANTHER" id="PTHR35393">
    <property type="entry name" value="CHROMOSOME 1, WHOLE GENOME SHOTGUN SEQUENCE"/>
    <property type="match status" value="1"/>
</dbReference>
<feature type="transmembrane region" description="Helical" evidence="2">
    <location>
        <begin position="267"/>
        <end position="286"/>
    </location>
</feature>
<dbReference type="Pfam" id="PF24840">
    <property type="entry name" value="NTF2_SigF"/>
    <property type="match status" value="1"/>
</dbReference>
<keyword evidence="5" id="KW-1185">Reference proteome</keyword>